<keyword evidence="3" id="KW-1185">Reference proteome</keyword>
<gene>
    <name evidence="2" type="ORF">PV328_012160</name>
</gene>
<accession>A0AA39EXG1</accession>
<proteinExistence type="predicted"/>
<reference evidence="2" key="2">
    <citation type="submission" date="2023-03" db="EMBL/GenBank/DDBJ databases">
        <authorList>
            <person name="Inwood S.N."/>
            <person name="Skelly J.G."/>
            <person name="Guhlin J."/>
            <person name="Harrop T.W.R."/>
            <person name="Goldson S.G."/>
            <person name="Dearden P.K."/>
        </authorList>
    </citation>
    <scope>NUCLEOTIDE SEQUENCE</scope>
    <source>
        <strain evidence="2">Irish</strain>
        <tissue evidence="2">Whole body</tissue>
    </source>
</reference>
<evidence type="ECO:0000256" key="1">
    <source>
        <dbReference type="SAM" id="Coils"/>
    </source>
</evidence>
<dbReference type="EMBL" id="JAQQBS010002045">
    <property type="protein sequence ID" value="KAK0156886.1"/>
    <property type="molecule type" value="Genomic_DNA"/>
</dbReference>
<comment type="caution">
    <text evidence="2">The sequence shown here is derived from an EMBL/GenBank/DDBJ whole genome shotgun (WGS) entry which is preliminary data.</text>
</comment>
<name>A0AA39EXG1_9HYME</name>
<sequence length="114" mass="13904">MSDEEIKALKVKRANAKRSLTSYENFFKKFDNSRDFPALEKRFNDIDKIREAFEAAQGELESLLEESEELQNYRIEFEKQARMLYLWRRQISTDSYRNRRNKTFLTNKKFRYLA</sequence>
<organism evidence="2 3">
    <name type="scientific">Microctonus aethiopoides</name>
    <dbReference type="NCBI Taxonomy" id="144406"/>
    <lineage>
        <taxon>Eukaryota</taxon>
        <taxon>Metazoa</taxon>
        <taxon>Ecdysozoa</taxon>
        <taxon>Arthropoda</taxon>
        <taxon>Hexapoda</taxon>
        <taxon>Insecta</taxon>
        <taxon>Pterygota</taxon>
        <taxon>Neoptera</taxon>
        <taxon>Endopterygota</taxon>
        <taxon>Hymenoptera</taxon>
        <taxon>Apocrita</taxon>
        <taxon>Ichneumonoidea</taxon>
        <taxon>Braconidae</taxon>
        <taxon>Euphorinae</taxon>
        <taxon>Microctonus</taxon>
    </lineage>
</organism>
<protein>
    <submittedName>
        <fullName evidence="2">Uncharacterized protein</fullName>
    </submittedName>
</protein>
<dbReference type="Proteomes" id="UP001168990">
    <property type="component" value="Unassembled WGS sequence"/>
</dbReference>
<reference evidence="2" key="1">
    <citation type="journal article" date="2023" name="bioRxiv">
        <title>Scaffold-level genome assemblies of two parasitoid biocontrol wasps reveal the parthenogenesis mechanism and an associated novel virus.</title>
        <authorList>
            <person name="Inwood S."/>
            <person name="Skelly J."/>
            <person name="Guhlin J."/>
            <person name="Harrop T."/>
            <person name="Goldson S."/>
            <person name="Dearden P."/>
        </authorList>
    </citation>
    <scope>NUCLEOTIDE SEQUENCE</scope>
    <source>
        <strain evidence="2">Irish</strain>
        <tissue evidence="2">Whole body</tissue>
    </source>
</reference>
<keyword evidence="1" id="KW-0175">Coiled coil</keyword>
<evidence type="ECO:0000313" key="3">
    <source>
        <dbReference type="Proteomes" id="UP001168990"/>
    </source>
</evidence>
<dbReference type="AlphaFoldDB" id="A0AA39EXG1"/>
<feature type="coiled-coil region" evidence="1">
    <location>
        <begin position="46"/>
        <end position="80"/>
    </location>
</feature>
<evidence type="ECO:0000313" key="2">
    <source>
        <dbReference type="EMBL" id="KAK0156886.1"/>
    </source>
</evidence>